<dbReference type="SUPFAM" id="SSF81901">
    <property type="entry name" value="HCP-like"/>
    <property type="match status" value="1"/>
</dbReference>
<dbReference type="PANTHER" id="PTHR11102:SF160">
    <property type="entry name" value="ERAD-ASSOCIATED E3 UBIQUITIN-PROTEIN LIGASE COMPONENT HRD3"/>
    <property type="match status" value="1"/>
</dbReference>
<dbReference type="PROSITE" id="PS00107">
    <property type="entry name" value="PROTEIN_KINASE_ATP"/>
    <property type="match status" value="1"/>
</dbReference>
<dbReference type="Pfam" id="PF08238">
    <property type="entry name" value="Sel1"/>
    <property type="match status" value="4"/>
</dbReference>
<keyword evidence="2" id="KW-0067">ATP-binding</keyword>
<evidence type="ECO:0000313" key="4">
    <source>
        <dbReference type="EMBL" id="CAG8517640.1"/>
    </source>
</evidence>
<evidence type="ECO:0000256" key="2">
    <source>
        <dbReference type="PROSITE-ProRule" id="PRU10141"/>
    </source>
</evidence>
<evidence type="ECO:0000256" key="1">
    <source>
        <dbReference type="ARBA" id="ARBA00038101"/>
    </source>
</evidence>
<accession>A0ABM8W3T0</accession>
<dbReference type="Pfam" id="PF07714">
    <property type="entry name" value="PK_Tyr_Ser-Thr"/>
    <property type="match status" value="1"/>
</dbReference>
<comment type="similarity">
    <text evidence="1">Belongs to the sel-1 family.</text>
</comment>
<dbReference type="SMART" id="SM00671">
    <property type="entry name" value="SEL1"/>
    <property type="match status" value="4"/>
</dbReference>
<dbReference type="EMBL" id="CAJVQB010001025">
    <property type="protein sequence ID" value="CAG8517640.1"/>
    <property type="molecule type" value="Genomic_DNA"/>
</dbReference>
<dbReference type="Gene3D" id="1.25.40.10">
    <property type="entry name" value="Tetratricopeptide repeat domain"/>
    <property type="match status" value="2"/>
</dbReference>
<protein>
    <submittedName>
        <fullName evidence="4">43540_t:CDS:1</fullName>
    </submittedName>
</protein>
<feature type="binding site" evidence="2">
    <location>
        <position position="54"/>
    </location>
    <ligand>
        <name>ATP</name>
        <dbReference type="ChEBI" id="CHEBI:30616"/>
    </ligand>
</feature>
<reference evidence="4 5" key="1">
    <citation type="submission" date="2021-06" db="EMBL/GenBank/DDBJ databases">
        <authorList>
            <person name="Kallberg Y."/>
            <person name="Tangrot J."/>
            <person name="Rosling A."/>
        </authorList>
    </citation>
    <scope>NUCLEOTIDE SEQUENCE [LARGE SCALE GENOMIC DNA]</scope>
    <source>
        <strain evidence="4 5">120-4 pot B 10/14</strain>
    </source>
</reference>
<dbReference type="InterPro" id="IPR017441">
    <property type="entry name" value="Protein_kinase_ATP_BS"/>
</dbReference>
<dbReference type="Gene3D" id="1.10.510.10">
    <property type="entry name" value="Transferase(Phosphotransferase) domain 1"/>
    <property type="match status" value="1"/>
</dbReference>
<sequence>MDESWINNKIEEGKIIEYKYDEFKKSKEIGHGTYSTVYRAIISTENQEKMYALKFIKNNAYVDKVIENELENMLLEEHPNIIKFYGITKVIDSGTLSDYLQKNATKIEWELKIQFAIQLILIIFISLNLECWQSKQSDRPTINEVSIILEYINFDPFYQDIPLIDFNISEYIDTAFDGILDIPAKIETQVNEQDPRIIFINGLYSNFYEMFNKGHSVKKIISDYISKNGKSDDEVLSWLYLNKDESKYVCLRGLFYMWNIGTEKIKFNVFDLFINAASKEDVIAQYFTGRCYEVGWNTKKDIKKAIEWYNKAISSGCAAAERILGDYYFKEQEYSKAFKLLQSAADKDNIMAMYNLGLCYKKGRGTDVNMEKGFEYLKQAAEMNVPYSSHELAKCYEYGEGTQKDLNEASYWFKKADCYHDRERVTVKIKDNLVKPV</sequence>
<dbReference type="InterPro" id="IPR050767">
    <property type="entry name" value="Sel1_AlgK"/>
</dbReference>
<dbReference type="InterPro" id="IPR011009">
    <property type="entry name" value="Kinase-like_dom_sf"/>
</dbReference>
<dbReference type="InterPro" id="IPR006597">
    <property type="entry name" value="Sel1-like"/>
</dbReference>
<evidence type="ECO:0000259" key="3">
    <source>
        <dbReference type="Pfam" id="PF07714"/>
    </source>
</evidence>
<proteinExistence type="inferred from homology"/>
<dbReference type="InterPro" id="IPR001245">
    <property type="entry name" value="Ser-Thr/Tyr_kinase_cat_dom"/>
</dbReference>
<keyword evidence="2" id="KW-0547">Nucleotide-binding</keyword>
<dbReference type="PANTHER" id="PTHR11102">
    <property type="entry name" value="SEL-1-LIKE PROTEIN"/>
    <property type="match status" value="1"/>
</dbReference>
<gene>
    <name evidence="4" type="ORF">GMARGA_LOCUS2994</name>
</gene>
<dbReference type="InterPro" id="IPR011990">
    <property type="entry name" value="TPR-like_helical_dom_sf"/>
</dbReference>
<dbReference type="Proteomes" id="UP000789901">
    <property type="component" value="Unassembled WGS sequence"/>
</dbReference>
<comment type="caution">
    <text evidence="4">The sequence shown here is derived from an EMBL/GenBank/DDBJ whole genome shotgun (WGS) entry which is preliminary data.</text>
</comment>
<evidence type="ECO:0000313" key="5">
    <source>
        <dbReference type="Proteomes" id="UP000789901"/>
    </source>
</evidence>
<keyword evidence="5" id="KW-1185">Reference proteome</keyword>
<feature type="domain" description="Serine-threonine/tyrosine-protein kinase catalytic" evidence="3">
    <location>
        <begin position="24"/>
        <end position="119"/>
    </location>
</feature>
<name>A0ABM8W3T0_GIGMA</name>
<organism evidence="4 5">
    <name type="scientific">Gigaspora margarita</name>
    <dbReference type="NCBI Taxonomy" id="4874"/>
    <lineage>
        <taxon>Eukaryota</taxon>
        <taxon>Fungi</taxon>
        <taxon>Fungi incertae sedis</taxon>
        <taxon>Mucoromycota</taxon>
        <taxon>Glomeromycotina</taxon>
        <taxon>Glomeromycetes</taxon>
        <taxon>Diversisporales</taxon>
        <taxon>Gigasporaceae</taxon>
        <taxon>Gigaspora</taxon>
    </lineage>
</organism>
<dbReference type="SUPFAM" id="SSF56112">
    <property type="entry name" value="Protein kinase-like (PK-like)"/>
    <property type="match status" value="1"/>
</dbReference>